<evidence type="ECO:0000256" key="11">
    <source>
        <dbReference type="ARBA" id="ARBA00023134"/>
    </source>
</evidence>
<comment type="similarity">
    <text evidence="2">Belongs to the small GTPase superfamily. Rab family.</text>
</comment>
<reference evidence="16" key="1">
    <citation type="journal article" date="2017" name="PLoS ONE">
        <title>The Agassiz's desert tortoise genome provides a resource for the conservation of a threatened species.</title>
        <authorList>
            <person name="Tollis M."/>
            <person name="DeNardo D.F."/>
            <person name="Cornelius J.A."/>
            <person name="Dolby G.A."/>
            <person name="Edwards T."/>
            <person name="Henen B.T."/>
            <person name="Karl A.E."/>
            <person name="Murphy R.W."/>
            <person name="Kusumi K."/>
        </authorList>
    </citation>
    <scope>NUCLEOTIDE SEQUENCE [LARGE SCALE GENOMIC DNA]</scope>
</reference>
<evidence type="ECO:0000256" key="5">
    <source>
        <dbReference type="ARBA" id="ARBA00022483"/>
    </source>
</evidence>
<dbReference type="GO" id="GO:0005929">
    <property type="term" value="C:cilium"/>
    <property type="evidence" value="ECO:0007669"/>
    <property type="project" value="UniProtKB-ARBA"/>
</dbReference>
<keyword evidence="5" id="KW-0268">Exocytosis</keyword>
<organism evidence="15 16">
    <name type="scientific">Gopherus agassizii</name>
    <name type="common">Agassiz's desert tortoise</name>
    <dbReference type="NCBI Taxonomy" id="38772"/>
    <lineage>
        <taxon>Eukaryota</taxon>
        <taxon>Metazoa</taxon>
        <taxon>Chordata</taxon>
        <taxon>Craniata</taxon>
        <taxon>Vertebrata</taxon>
        <taxon>Euteleostomi</taxon>
        <taxon>Archelosauria</taxon>
        <taxon>Testudinata</taxon>
        <taxon>Testudines</taxon>
        <taxon>Cryptodira</taxon>
        <taxon>Durocryptodira</taxon>
        <taxon>Testudinoidea</taxon>
        <taxon>Testudinidae</taxon>
        <taxon>Gopherus</taxon>
    </lineage>
</organism>
<dbReference type="STRING" id="38772.ENSGAGP00000005849"/>
<sequence>MAVSPGSVIVPDWHKSPEGKEYLATILRKNKRKFFGLIERPVLPPQMAADTVSYKIFVSGKSGVGKTAMVAKLAGLEVPSAHHETTGIQTTTVYWPAKLRDSGRALIFRFHFWDCGEAALKKFDHILPACKEKADGILFLFSFTDRSSLDDLPSQISRVTEGSENLIKIVIGSKFDQFMHADVTERDLAEFRQAWRLPVLRMKSVNGPRLADGRTLDGHAGLAHVAHVLNGLVEHLWYQDQVMAGLVPALQPGTEETSLG</sequence>
<dbReference type="GO" id="GO:0015031">
    <property type="term" value="P:protein transport"/>
    <property type="evidence" value="ECO:0007669"/>
    <property type="project" value="UniProtKB-KW"/>
</dbReference>
<keyword evidence="6" id="KW-0963">Cytoplasm</keyword>
<keyword evidence="8" id="KW-0970">Cilium biogenesis/degradation</keyword>
<dbReference type="GO" id="GO:0005525">
    <property type="term" value="F:GTP binding"/>
    <property type="evidence" value="ECO:0007669"/>
    <property type="project" value="UniProtKB-KW"/>
</dbReference>
<evidence type="ECO:0000256" key="1">
    <source>
        <dbReference type="ARBA" id="ARBA00004120"/>
    </source>
</evidence>
<keyword evidence="11" id="KW-0342">GTP-binding</keyword>
<accession>A0A452GVK6</accession>
<dbReference type="InterPro" id="IPR027417">
    <property type="entry name" value="P-loop_NTPase"/>
</dbReference>
<keyword evidence="12" id="KW-0206">Cytoskeleton</keyword>
<dbReference type="FunFam" id="3.40.50.300:FF:001043">
    <property type="entry name" value="ciliogenesis and planar polarity effector 2"/>
    <property type="match status" value="1"/>
</dbReference>
<dbReference type="GO" id="GO:0030030">
    <property type="term" value="P:cell projection organization"/>
    <property type="evidence" value="ECO:0007669"/>
    <property type="project" value="UniProtKB-KW"/>
</dbReference>
<comment type="subcellular location">
    <subcellularLocation>
        <location evidence="1">Cytoplasm</location>
        <location evidence="1">Cytoskeleton</location>
        <location evidence="1">Cilium basal body</location>
    </subcellularLocation>
</comment>
<keyword evidence="4" id="KW-0813">Transport</keyword>
<evidence type="ECO:0000256" key="10">
    <source>
        <dbReference type="ARBA" id="ARBA00023069"/>
    </source>
</evidence>
<keyword evidence="10" id="KW-0969">Cilium</keyword>
<evidence type="ECO:0000256" key="7">
    <source>
        <dbReference type="ARBA" id="ARBA00022741"/>
    </source>
</evidence>
<reference evidence="15" key="3">
    <citation type="submission" date="2025-09" db="UniProtKB">
        <authorList>
            <consortium name="Ensembl"/>
        </authorList>
    </citation>
    <scope>IDENTIFICATION</scope>
</reference>
<dbReference type="GO" id="GO:0003924">
    <property type="term" value="F:GTPase activity"/>
    <property type="evidence" value="ECO:0007669"/>
    <property type="project" value="InterPro"/>
</dbReference>
<dbReference type="PROSITE" id="PS51419">
    <property type="entry name" value="RAB"/>
    <property type="match status" value="1"/>
</dbReference>
<dbReference type="Proteomes" id="UP000291020">
    <property type="component" value="Unassembled WGS sequence"/>
</dbReference>
<evidence type="ECO:0000256" key="8">
    <source>
        <dbReference type="ARBA" id="ARBA00022794"/>
    </source>
</evidence>
<dbReference type="AlphaFoldDB" id="A0A452GVK6"/>
<evidence type="ECO:0000256" key="14">
    <source>
        <dbReference type="ARBA" id="ARBA00030243"/>
    </source>
</evidence>
<evidence type="ECO:0000256" key="4">
    <source>
        <dbReference type="ARBA" id="ARBA00022448"/>
    </source>
</evidence>
<dbReference type="PRINTS" id="PR00449">
    <property type="entry name" value="RASTRNSFRMNG"/>
</dbReference>
<keyword evidence="16" id="KW-1185">Reference proteome</keyword>
<evidence type="ECO:0000256" key="12">
    <source>
        <dbReference type="ARBA" id="ARBA00023212"/>
    </source>
</evidence>
<keyword evidence="9" id="KW-0653">Protein transport</keyword>
<evidence type="ECO:0000256" key="3">
    <source>
        <dbReference type="ARBA" id="ARBA00021423"/>
    </source>
</evidence>
<dbReference type="PANTHER" id="PTHR14983:SF1">
    <property type="entry name" value="CILIOGENESIS AND PLANAR POLARITY EFFECTOR 2"/>
    <property type="match status" value="1"/>
</dbReference>
<dbReference type="Ensembl" id="ENSGAGT00000006826.1">
    <property type="protein sequence ID" value="ENSGAGP00000005849.1"/>
    <property type="gene ID" value="ENSGAGG00000004758.1"/>
</dbReference>
<evidence type="ECO:0000256" key="9">
    <source>
        <dbReference type="ARBA" id="ARBA00022927"/>
    </source>
</evidence>
<protein>
    <recommendedName>
        <fullName evidence="3">Ciliogenesis and planar polarity effector 2</fullName>
    </recommendedName>
    <alternativeName>
        <fullName evidence="14">REM2- and Rab-like small GTPase 1</fullName>
    </alternativeName>
</protein>
<dbReference type="InterPro" id="IPR001806">
    <property type="entry name" value="Small_GTPase"/>
</dbReference>
<proteinExistence type="inferred from homology"/>
<dbReference type="Pfam" id="PF00071">
    <property type="entry name" value="Ras"/>
    <property type="match status" value="1"/>
</dbReference>
<evidence type="ECO:0000313" key="15">
    <source>
        <dbReference type="Ensembl" id="ENSGAGP00000005849.1"/>
    </source>
</evidence>
<keyword evidence="13" id="KW-0966">Cell projection</keyword>
<dbReference type="SUPFAM" id="SSF52540">
    <property type="entry name" value="P-loop containing nucleoside triphosphate hydrolases"/>
    <property type="match status" value="1"/>
</dbReference>
<evidence type="ECO:0000256" key="13">
    <source>
        <dbReference type="ARBA" id="ARBA00023273"/>
    </source>
</evidence>
<dbReference type="PANTHER" id="PTHR14983">
    <property type="entry name" value="CILIOGENESIS AND PLANAR POLARITY EFFECTOR 2"/>
    <property type="match status" value="1"/>
</dbReference>
<evidence type="ECO:0000256" key="6">
    <source>
        <dbReference type="ARBA" id="ARBA00022490"/>
    </source>
</evidence>
<reference evidence="15" key="2">
    <citation type="submission" date="2025-08" db="UniProtKB">
        <authorList>
            <consortium name="Ensembl"/>
        </authorList>
    </citation>
    <scope>IDENTIFICATION</scope>
</reference>
<evidence type="ECO:0000313" key="16">
    <source>
        <dbReference type="Proteomes" id="UP000291020"/>
    </source>
</evidence>
<evidence type="ECO:0000256" key="2">
    <source>
        <dbReference type="ARBA" id="ARBA00006270"/>
    </source>
</evidence>
<dbReference type="GO" id="GO:0005815">
    <property type="term" value="C:microtubule organizing center"/>
    <property type="evidence" value="ECO:0007669"/>
    <property type="project" value="UniProtKB-ARBA"/>
</dbReference>
<dbReference type="InterPro" id="IPR039677">
    <property type="entry name" value="RSG1"/>
</dbReference>
<dbReference type="GO" id="GO:0006887">
    <property type="term" value="P:exocytosis"/>
    <property type="evidence" value="ECO:0007669"/>
    <property type="project" value="UniProtKB-KW"/>
</dbReference>
<name>A0A452GVK6_9SAUR</name>
<keyword evidence="7" id="KW-0547">Nucleotide-binding</keyword>
<dbReference type="Gene3D" id="3.40.50.300">
    <property type="entry name" value="P-loop containing nucleotide triphosphate hydrolases"/>
    <property type="match status" value="1"/>
</dbReference>